<name>A0A9W7D7M1_9STRA</name>
<reference evidence="1" key="1">
    <citation type="submission" date="2023-04" db="EMBL/GenBank/DDBJ databases">
        <title>Phytophthora fragariaefolia NBRC 109709.</title>
        <authorList>
            <person name="Ichikawa N."/>
            <person name="Sato H."/>
            <person name="Tonouchi N."/>
        </authorList>
    </citation>
    <scope>NUCLEOTIDE SEQUENCE</scope>
    <source>
        <strain evidence="1">NBRC 109709</strain>
    </source>
</reference>
<evidence type="ECO:0000313" key="2">
    <source>
        <dbReference type="Proteomes" id="UP001165121"/>
    </source>
</evidence>
<gene>
    <name evidence="1" type="ORF">Pfra01_002780400</name>
</gene>
<protein>
    <submittedName>
        <fullName evidence="1">Unnamed protein product</fullName>
    </submittedName>
</protein>
<accession>A0A9W7D7M1</accession>
<proteinExistence type="predicted"/>
<comment type="caution">
    <text evidence="1">The sequence shown here is derived from an EMBL/GenBank/DDBJ whole genome shotgun (WGS) entry which is preliminary data.</text>
</comment>
<keyword evidence="2" id="KW-1185">Reference proteome</keyword>
<dbReference type="Proteomes" id="UP001165121">
    <property type="component" value="Unassembled WGS sequence"/>
</dbReference>
<dbReference type="EMBL" id="BSXT01007493">
    <property type="protein sequence ID" value="GMF63789.1"/>
    <property type="molecule type" value="Genomic_DNA"/>
</dbReference>
<evidence type="ECO:0000313" key="1">
    <source>
        <dbReference type="EMBL" id="GMF63789.1"/>
    </source>
</evidence>
<dbReference type="AlphaFoldDB" id="A0A9W7D7M1"/>
<organism evidence="1 2">
    <name type="scientific">Phytophthora fragariaefolia</name>
    <dbReference type="NCBI Taxonomy" id="1490495"/>
    <lineage>
        <taxon>Eukaryota</taxon>
        <taxon>Sar</taxon>
        <taxon>Stramenopiles</taxon>
        <taxon>Oomycota</taxon>
        <taxon>Peronosporomycetes</taxon>
        <taxon>Peronosporales</taxon>
        <taxon>Peronosporaceae</taxon>
        <taxon>Phytophthora</taxon>
    </lineage>
</organism>
<sequence length="129" mass="14554">MQRAPPLLERGLVGAVTITVTLGSLVRVMLRWNKGVILQSTWHARRDSHGGLVRKLLLKPMAKKSSQPQHGRGEGSRAFQTLITAHIFGARGQHVLQLFERASLYAMCDDRLHLVKYHKYNWADKEASS</sequence>